<dbReference type="Pfam" id="PF07751">
    <property type="entry name" value="Abi_2"/>
    <property type="match status" value="1"/>
</dbReference>
<dbReference type="AlphaFoldDB" id="A0A9D1DUS4"/>
<dbReference type="Proteomes" id="UP000824232">
    <property type="component" value="Unassembled WGS sequence"/>
</dbReference>
<reference evidence="1" key="2">
    <citation type="journal article" date="2021" name="PeerJ">
        <title>Extensive microbial diversity within the chicken gut microbiome revealed by metagenomics and culture.</title>
        <authorList>
            <person name="Gilroy R."/>
            <person name="Ravi A."/>
            <person name="Getino M."/>
            <person name="Pursley I."/>
            <person name="Horton D.L."/>
            <person name="Alikhan N.F."/>
            <person name="Baker D."/>
            <person name="Gharbi K."/>
            <person name="Hall N."/>
            <person name="Watson M."/>
            <person name="Adriaenssens E.M."/>
            <person name="Foster-Nyarko E."/>
            <person name="Jarju S."/>
            <person name="Secka A."/>
            <person name="Antonio M."/>
            <person name="Oren A."/>
            <person name="Chaudhuri R.R."/>
            <person name="La Ragione R."/>
            <person name="Hildebrand F."/>
            <person name="Pallen M.J."/>
        </authorList>
    </citation>
    <scope>NUCLEOTIDE SEQUENCE</scope>
    <source>
        <strain evidence="1">CHK184-20233</strain>
    </source>
</reference>
<reference evidence="1" key="1">
    <citation type="submission" date="2020-10" db="EMBL/GenBank/DDBJ databases">
        <authorList>
            <person name="Gilroy R."/>
        </authorList>
    </citation>
    <scope>NUCLEOTIDE SEQUENCE</scope>
    <source>
        <strain evidence="1">CHK184-20233</strain>
    </source>
</reference>
<evidence type="ECO:0000313" key="1">
    <source>
        <dbReference type="EMBL" id="HIR59405.1"/>
    </source>
</evidence>
<evidence type="ECO:0000313" key="2">
    <source>
        <dbReference type="Proteomes" id="UP000824232"/>
    </source>
</evidence>
<accession>A0A9D1DUS4</accession>
<proteinExistence type="predicted"/>
<organism evidence="1 2">
    <name type="scientific">Candidatus Onthousia excrementipullorum</name>
    <dbReference type="NCBI Taxonomy" id="2840884"/>
    <lineage>
        <taxon>Bacteria</taxon>
        <taxon>Bacillati</taxon>
        <taxon>Bacillota</taxon>
        <taxon>Bacilli</taxon>
        <taxon>Candidatus Onthousia</taxon>
    </lineage>
</organism>
<protein>
    <submittedName>
        <fullName evidence="1">Abi family protein</fullName>
    </submittedName>
</protein>
<dbReference type="InterPro" id="IPR011664">
    <property type="entry name" value="Abi_system_AbiD/AbiF-like"/>
</dbReference>
<dbReference type="EMBL" id="DVHC01000053">
    <property type="protein sequence ID" value="HIR59405.1"/>
    <property type="molecule type" value="Genomic_DNA"/>
</dbReference>
<sequence length="292" mass="34578">MKQYKSPNDLLEYMISKGVNVLDKNKALDKIKKYSYYSIVNSYKDIFKTSQDTYIEDVSFDEIYALYEFDKNIRLIFLKYILEIETIIKSLLAETISSRYGVENYLVLKNFDNRVNQLKIQESIDKIKEEINKQNGKHEAVSHYVTKYGFVPPFVLVKILTLGELSRLYSILKQKDRQSISKEFKISDKLLKQILKNMTMVRNICAHNDRLFSFHSKFLITFKIIDKKYINKDKSTNIYMIFKSMGVLLDENKRKEFEELIINEIKKLETKIKSVDINLILYLMGFPVNKKI</sequence>
<name>A0A9D1DUS4_9FIRM</name>
<gene>
    <name evidence="1" type="ORF">IAB38_05075</name>
</gene>
<comment type="caution">
    <text evidence="1">The sequence shown here is derived from an EMBL/GenBank/DDBJ whole genome shotgun (WGS) entry which is preliminary data.</text>
</comment>